<keyword evidence="3" id="KW-1185">Reference proteome</keyword>
<feature type="domain" description="N-acetyltransferase" evidence="1">
    <location>
        <begin position="1"/>
        <end position="147"/>
    </location>
</feature>
<keyword evidence="2" id="KW-0808">Transferase</keyword>
<dbReference type="InterPro" id="IPR000182">
    <property type="entry name" value="GNAT_dom"/>
</dbReference>
<dbReference type="PANTHER" id="PTHR43792">
    <property type="entry name" value="GNAT FAMILY, PUTATIVE (AFU_ORTHOLOGUE AFUA_3G00765)-RELATED-RELATED"/>
    <property type="match status" value="1"/>
</dbReference>
<accession>A0A4R7P9T6</accession>
<gene>
    <name evidence="2" type="ORF">DFR24_0127</name>
</gene>
<evidence type="ECO:0000313" key="3">
    <source>
        <dbReference type="Proteomes" id="UP000295341"/>
    </source>
</evidence>
<dbReference type="Gene3D" id="3.40.630.30">
    <property type="match status" value="1"/>
</dbReference>
<proteinExistence type="predicted"/>
<dbReference type="AlphaFoldDB" id="A0A4R7P9T6"/>
<dbReference type="PANTHER" id="PTHR43792:SF1">
    <property type="entry name" value="N-ACETYLTRANSFERASE DOMAIN-CONTAINING PROTEIN"/>
    <property type="match status" value="1"/>
</dbReference>
<dbReference type="Pfam" id="PF13302">
    <property type="entry name" value="Acetyltransf_3"/>
    <property type="match status" value="1"/>
</dbReference>
<dbReference type="InterPro" id="IPR016181">
    <property type="entry name" value="Acyl_CoA_acyltransferase"/>
</dbReference>
<dbReference type="RefSeq" id="WP_133879415.1">
    <property type="nucleotide sequence ID" value="NZ_MWIN01000023.1"/>
</dbReference>
<dbReference type="PROSITE" id="PS51186">
    <property type="entry name" value="GNAT"/>
    <property type="match status" value="1"/>
</dbReference>
<evidence type="ECO:0000313" key="2">
    <source>
        <dbReference type="EMBL" id="TDU30773.1"/>
    </source>
</evidence>
<name>A0A4R7P9T6_9GAMM</name>
<dbReference type="OrthoDB" id="9798081at2"/>
<dbReference type="EMBL" id="SOBT01000008">
    <property type="protein sequence ID" value="TDU30773.1"/>
    <property type="molecule type" value="Genomic_DNA"/>
</dbReference>
<dbReference type="CDD" id="cd04301">
    <property type="entry name" value="NAT_SF"/>
    <property type="match status" value="1"/>
</dbReference>
<reference evidence="2 3" key="1">
    <citation type="submission" date="2019-03" db="EMBL/GenBank/DDBJ databases">
        <title>Genomic Encyclopedia of Type Strains, Phase IV (KMG-IV): sequencing the most valuable type-strain genomes for metagenomic binning, comparative biology and taxonomic classification.</title>
        <authorList>
            <person name="Goeker M."/>
        </authorList>
    </citation>
    <scope>NUCLEOTIDE SEQUENCE [LARGE SCALE GENOMIC DNA]</scope>
    <source>
        <strain evidence="2 3">DSM 26377</strain>
    </source>
</reference>
<dbReference type="SUPFAM" id="SSF55729">
    <property type="entry name" value="Acyl-CoA N-acyltransferases (Nat)"/>
    <property type="match status" value="1"/>
</dbReference>
<comment type="caution">
    <text evidence="2">The sequence shown here is derived from an EMBL/GenBank/DDBJ whole genome shotgun (WGS) entry which is preliminary data.</text>
</comment>
<sequence length="152" mass="16567">MKLRLIEIGADGTPARCPGTIPPAGRDVLEGTANLYEATGFHPPWIGYLADRDGDVVGACAFKAPPQDGRVEIAYMTFPEYEGRGIAAEMARQLVQVARSADPALTVIAQTLPQETASTAILRKQGFTFETEVQHPDDGLIWQWMLTPEQRA</sequence>
<organism evidence="2 3">
    <name type="scientific">Panacagrimonas perspica</name>
    <dbReference type="NCBI Taxonomy" id="381431"/>
    <lineage>
        <taxon>Bacteria</taxon>
        <taxon>Pseudomonadati</taxon>
        <taxon>Pseudomonadota</taxon>
        <taxon>Gammaproteobacteria</taxon>
        <taxon>Nevskiales</taxon>
        <taxon>Nevskiaceae</taxon>
        <taxon>Panacagrimonas</taxon>
    </lineage>
</organism>
<dbReference type="GO" id="GO:0016747">
    <property type="term" value="F:acyltransferase activity, transferring groups other than amino-acyl groups"/>
    <property type="evidence" value="ECO:0007669"/>
    <property type="project" value="InterPro"/>
</dbReference>
<dbReference type="InterPro" id="IPR051531">
    <property type="entry name" value="N-acetyltransferase"/>
</dbReference>
<evidence type="ECO:0000259" key="1">
    <source>
        <dbReference type="PROSITE" id="PS51186"/>
    </source>
</evidence>
<dbReference type="Proteomes" id="UP000295341">
    <property type="component" value="Unassembled WGS sequence"/>
</dbReference>
<protein>
    <submittedName>
        <fullName evidence="2">Acetyltransferase (GNAT) family protein</fullName>
    </submittedName>
</protein>